<dbReference type="EMBL" id="JBEPMX010000008">
    <property type="protein sequence ID" value="MET3683628.1"/>
    <property type="molecule type" value="Genomic_DNA"/>
</dbReference>
<comment type="caution">
    <text evidence="2">The sequence shown here is derived from an EMBL/GenBank/DDBJ whole genome shotgun (WGS) entry which is preliminary data.</text>
</comment>
<accession>A0ABV2KVM1</accession>
<proteinExistence type="predicted"/>
<protein>
    <submittedName>
        <fullName evidence="2">General stress protein 13</fullName>
    </submittedName>
</protein>
<name>A0ABV2KVM1_9BACI</name>
<evidence type="ECO:0000259" key="1">
    <source>
        <dbReference type="PROSITE" id="PS50126"/>
    </source>
</evidence>
<dbReference type="Pfam" id="PF00575">
    <property type="entry name" value="S1"/>
    <property type="match status" value="1"/>
</dbReference>
<dbReference type="NCBIfam" id="NF040579">
    <property type="entry name" value="S1_dom_CvfD"/>
    <property type="match status" value="1"/>
</dbReference>
<gene>
    <name evidence="2" type="ORF">ABID56_001737</name>
</gene>
<dbReference type="PANTHER" id="PTHR10724">
    <property type="entry name" value="30S RIBOSOMAL PROTEIN S1"/>
    <property type="match status" value="1"/>
</dbReference>
<keyword evidence="3" id="KW-1185">Reference proteome</keyword>
<sequence length="126" mass="14480">MTIREGDVIEGEVTGIQPYGAFVKIDDDRQGLVHISELTHGYVKDVHDHVSVGDKIKVKVMNAQPKEGKYSLSLRAIQSRPLHSKTKAERIRDMQHNQDENGFNILKDKLNDWIEQSKDREESSRR</sequence>
<dbReference type="NCBIfam" id="NF005973">
    <property type="entry name" value="PRK08059.1"/>
    <property type="match status" value="1"/>
</dbReference>
<dbReference type="Gene3D" id="2.40.50.140">
    <property type="entry name" value="Nucleic acid-binding proteins"/>
    <property type="match status" value="1"/>
</dbReference>
<evidence type="ECO:0000313" key="2">
    <source>
        <dbReference type="EMBL" id="MET3683628.1"/>
    </source>
</evidence>
<dbReference type="InterPro" id="IPR050437">
    <property type="entry name" value="Ribos_protein_bS1-like"/>
</dbReference>
<dbReference type="InterPro" id="IPR003029">
    <property type="entry name" value="S1_domain"/>
</dbReference>
<organism evidence="2 3">
    <name type="scientific">Alkalibacillus flavidus</name>
    <dbReference type="NCBI Taxonomy" id="546021"/>
    <lineage>
        <taxon>Bacteria</taxon>
        <taxon>Bacillati</taxon>
        <taxon>Bacillota</taxon>
        <taxon>Bacilli</taxon>
        <taxon>Bacillales</taxon>
        <taxon>Bacillaceae</taxon>
        <taxon>Alkalibacillus</taxon>
    </lineage>
</organism>
<dbReference type="PROSITE" id="PS50126">
    <property type="entry name" value="S1"/>
    <property type="match status" value="1"/>
</dbReference>
<dbReference type="SMART" id="SM00316">
    <property type="entry name" value="S1"/>
    <property type="match status" value="1"/>
</dbReference>
<evidence type="ECO:0000313" key="3">
    <source>
        <dbReference type="Proteomes" id="UP001549167"/>
    </source>
</evidence>
<dbReference type="Proteomes" id="UP001549167">
    <property type="component" value="Unassembled WGS sequence"/>
</dbReference>
<feature type="domain" description="S1 motif" evidence="1">
    <location>
        <begin position="6"/>
        <end position="75"/>
    </location>
</feature>
<dbReference type="InterPro" id="IPR012340">
    <property type="entry name" value="NA-bd_OB-fold"/>
</dbReference>
<reference evidence="2 3" key="1">
    <citation type="submission" date="2024-06" db="EMBL/GenBank/DDBJ databases">
        <title>Genomic Encyclopedia of Type Strains, Phase IV (KMG-IV): sequencing the most valuable type-strain genomes for metagenomic binning, comparative biology and taxonomic classification.</title>
        <authorList>
            <person name="Goeker M."/>
        </authorList>
    </citation>
    <scope>NUCLEOTIDE SEQUENCE [LARGE SCALE GENOMIC DNA]</scope>
    <source>
        <strain evidence="2 3">DSM 23520</strain>
    </source>
</reference>
<dbReference type="RefSeq" id="WP_354220195.1">
    <property type="nucleotide sequence ID" value="NZ_JBEPMX010000008.1"/>
</dbReference>
<dbReference type="SUPFAM" id="SSF50249">
    <property type="entry name" value="Nucleic acid-binding proteins"/>
    <property type="match status" value="1"/>
</dbReference>